<sequence>MPRARSCSSWDTLIIGTASIGRRILLRHRVMPKLNLRACVGACGSANEVREENAEIANPKRIRRYCVMLTVRAASPPRIA</sequence>
<keyword evidence="2" id="KW-1185">Reference proteome</keyword>
<dbReference type="AlphaFoldDB" id="A0A8S8XFM0"/>
<gene>
    <name evidence="1" type="ORF">TMPK1_30080</name>
</gene>
<accession>A0A8S8XFM0</accession>
<evidence type="ECO:0000313" key="2">
    <source>
        <dbReference type="Proteomes" id="UP000681075"/>
    </source>
</evidence>
<evidence type="ECO:0000313" key="1">
    <source>
        <dbReference type="EMBL" id="GIL40771.1"/>
    </source>
</evidence>
<reference evidence="1" key="1">
    <citation type="submission" date="2021-02" db="EMBL/GenBank/DDBJ databases">
        <title>Genome sequence of Rhodospirillales sp. strain TMPK1 isolated from soil.</title>
        <authorList>
            <person name="Nakai R."/>
            <person name="Kusada H."/>
            <person name="Tamaki H."/>
        </authorList>
    </citation>
    <scope>NUCLEOTIDE SEQUENCE</scope>
    <source>
        <strain evidence="1">TMPK1</strain>
    </source>
</reference>
<dbReference type="Proteomes" id="UP000681075">
    <property type="component" value="Unassembled WGS sequence"/>
</dbReference>
<comment type="caution">
    <text evidence="1">The sequence shown here is derived from an EMBL/GenBank/DDBJ whole genome shotgun (WGS) entry which is preliminary data.</text>
</comment>
<name>A0A8S8XFM0_9PROT</name>
<proteinExistence type="predicted"/>
<dbReference type="EMBL" id="BOPV01000001">
    <property type="protein sequence ID" value="GIL40771.1"/>
    <property type="molecule type" value="Genomic_DNA"/>
</dbReference>
<protein>
    <submittedName>
        <fullName evidence="1">Uncharacterized protein</fullName>
    </submittedName>
</protein>
<organism evidence="1 2">
    <name type="scientific">Roseiterribacter gracilis</name>
    <dbReference type="NCBI Taxonomy" id="2812848"/>
    <lineage>
        <taxon>Bacteria</taxon>
        <taxon>Pseudomonadati</taxon>
        <taxon>Pseudomonadota</taxon>
        <taxon>Alphaproteobacteria</taxon>
        <taxon>Rhodospirillales</taxon>
        <taxon>Roseiterribacteraceae</taxon>
        <taxon>Roseiterribacter</taxon>
    </lineage>
</organism>